<feature type="transmembrane region" description="Helical" evidence="1">
    <location>
        <begin position="32"/>
        <end position="51"/>
    </location>
</feature>
<sequence>MRTYLLSYKTLSFLTSLGNVKHCFILLKTPQYWFSSLPVYRMILFALYLVVNRVGNYT</sequence>
<evidence type="ECO:0000256" key="1">
    <source>
        <dbReference type="SAM" id="Phobius"/>
    </source>
</evidence>
<reference evidence="2" key="2">
    <citation type="journal article" date="2015" name="Data Brief">
        <title>Shoot transcriptome of the giant reed, Arundo donax.</title>
        <authorList>
            <person name="Barrero R.A."/>
            <person name="Guerrero F.D."/>
            <person name="Moolhuijzen P."/>
            <person name="Goolsby J.A."/>
            <person name="Tidwell J."/>
            <person name="Bellgard S.E."/>
            <person name="Bellgard M.I."/>
        </authorList>
    </citation>
    <scope>NUCLEOTIDE SEQUENCE</scope>
    <source>
        <tissue evidence="2">Shoot tissue taken approximately 20 cm above the soil surface</tissue>
    </source>
</reference>
<dbReference type="AlphaFoldDB" id="A0A0A9A8G6"/>
<accession>A0A0A9A8G6</accession>
<organism evidence="2">
    <name type="scientific">Arundo donax</name>
    <name type="common">Giant reed</name>
    <name type="synonym">Donax arundinaceus</name>
    <dbReference type="NCBI Taxonomy" id="35708"/>
    <lineage>
        <taxon>Eukaryota</taxon>
        <taxon>Viridiplantae</taxon>
        <taxon>Streptophyta</taxon>
        <taxon>Embryophyta</taxon>
        <taxon>Tracheophyta</taxon>
        <taxon>Spermatophyta</taxon>
        <taxon>Magnoliopsida</taxon>
        <taxon>Liliopsida</taxon>
        <taxon>Poales</taxon>
        <taxon>Poaceae</taxon>
        <taxon>PACMAD clade</taxon>
        <taxon>Arundinoideae</taxon>
        <taxon>Arundineae</taxon>
        <taxon>Arundo</taxon>
    </lineage>
</organism>
<dbReference type="EMBL" id="GBRH01249931">
    <property type="protein sequence ID" value="JAD47964.1"/>
    <property type="molecule type" value="Transcribed_RNA"/>
</dbReference>
<reference evidence="2" key="1">
    <citation type="submission" date="2014-09" db="EMBL/GenBank/DDBJ databases">
        <authorList>
            <person name="Magalhaes I.L.F."/>
            <person name="Oliveira U."/>
            <person name="Santos F.R."/>
            <person name="Vidigal T.H.D.A."/>
            <person name="Brescovit A.D."/>
            <person name="Santos A.J."/>
        </authorList>
    </citation>
    <scope>NUCLEOTIDE SEQUENCE</scope>
    <source>
        <tissue evidence="2">Shoot tissue taken approximately 20 cm above the soil surface</tissue>
    </source>
</reference>
<keyword evidence="1" id="KW-0472">Membrane</keyword>
<keyword evidence="1" id="KW-0812">Transmembrane</keyword>
<name>A0A0A9A8G6_ARUDO</name>
<evidence type="ECO:0000313" key="2">
    <source>
        <dbReference type="EMBL" id="JAD47964.1"/>
    </source>
</evidence>
<protein>
    <submittedName>
        <fullName evidence="2">Uncharacterized protein</fullName>
    </submittedName>
</protein>
<keyword evidence="1" id="KW-1133">Transmembrane helix</keyword>
<proteinExistence type="predicted"/>